<keyword evidence="1" id="KW-0378">Hydrolase</keyword>
<dbReference type="PANTHER" id="PTHR43156">
    <property type="entry name" value="STAGE II SPORULATION PROTEIN E-RELATED"/>
    <property type="match status" value="1"/>
</dbReference>
<proteinExistence type="predicted"/>
<name>A0A1I0YGI9_9CLOT</name>
<dbReference type="SMART" id="SM00331">
    <property type="entry name" value="PP2C_SIG"/>
    <property type="match status" value="1"/>
</dbReference>
<dbReference type="PANTHER" id="PTHR43156:SF2">
    <property type="entry name" value="STAGE II SPORULATION PROTEIN E"/>
    <property type="match status" value="1"/>
</dbReference>
<dbReference type="STRING" id="84698.SAMN04488528_101329"/>
<dbReference type="RefSeq" id="WP_090040986.1">
    <property type="nucleotide sequence ID" value="NZ_FOKI01000013.1"/>
</dbReference>
<protein>
    <submittedName>
        <fullName evidence="3">Stage II sporulation protein E (SpoIIE)</fullName>
    </submittedName>
</protein>
<accession>A0A1I0YGI9</accession>
<keyword evidence="4" id="KW-1185">Reference proteome</keyword>
<dbReference type="SUPFAM" id="SSF81606">
    <property type="entry name" value="PP2C-like"/>
    <property type="match status" value="1"/>
</dbReference>
<dbReference type="AlphaFoldDB" id="A0A1I0YGI9"/>
<dbReference type="Pfam" id="PF07228">
    <property type="entry name" value="SpoIIE"/>
    <property type="match status" value="1"/>
</dbReference>
<dbReference type="EMBL" id="FOKI01000013">
    <property type="protein sequence ID" value="SFB12489.1"/>
    <property type="molecule type" value="Genomic_DNA"/>
</dbReference>
<organism evidence="3 4">
    <name type="scientific">Clostridium frigidicarnis</name>
    <dbReference type="NCBI Taxonomy" id="84698"/>
    <lineage>
        <taxon>Bacteria</taxon>
        <taxon>Bacillati</taxon>
        <taxon>Bacillota</taxon>
        <taxon>Clostridia</taxon>
        <taxon>Eubacteriales</taxon>
        <taxon>Clostridiaceae</taxon>
        <taxon>Clostridium</taxon>
    </lineage>
</organism>
<evidence type="ECO:0000256" key="1">
    <source>
        <dbReference type="ARBA" id="ARBA00022801"/>
    </source>
</evidence>
<evidence type="ECO:0000259" key="2">
    <source>
        <dbReference type="SMART" id="SM00331"/>
    </source>
</evidence>
<dbReference type="InterPro" id="IPR052016">
    <property type="entry name" value="Bact_Sigma-Reg"/>
</dbReference>
<evidence type="ECO:0000313" key="3">
    <source>
        <dbReference type="EMBL" id="SFB12489.1"/>
    </source>
</evidence>
<sequence length="386" mass="42568">MSFFVDYAASSLNKVGEELCGDIVEFYRSAHSCIAVLSDGLGSGVKANILATLTAKIAITMLKEGLSIEEVVDTIMQTLPVCQVRKLAYSTFTIVEVDTDGMAYIVEFDSPSIFFIHNNKIQFIKSIVKEINGRKIKESRVKLKEGDTLVFVSDGAIHAGVGNTMNLGWGWNDIAAFIEDMPHSELSAKLVTSKVLDACDALYVGEPGDDTTAVTMKLIEPKKVTLFSGPPKDRHRDKIMVDYLMCSKGKKIVCGGTAANIVSRELGEEIETIIDYNNREIPPIGYIKGIDLVTEGVLTVRAALEMLEKINSSIDISFLYENNGAAKLAKMLFEDCTHLYMMVGRAINPAHQNPDFPEELSIKYKLLKDLQNVLQGLGKVVEVEYY</sequence>
<dbReference type="Proteomes" id="UP000198619">
    <property type="component" value="Unassembled WGS sequence"/>
</dbReference>
<dbReference type="Gene3D" id="3.60.40.10">
    <property type="entry name" value="PPM-type phosphatase domain"/>
    <property type="match status" value="1"/>
</dbReference>
<gene>
    <name evidence="3" type="ORF">SAMN04488528_101329</name>
</gene>
<dbReference type="OrthoDB" id="1090916at2"/>
<reference evidence="3 4" key="1">
    <citation type="submission" date="2016-10" db="EMBL/GenBank/DDBJ databases">
        <authorList>
            <person name="de Groot N.N."/>
        </authorList>
    </citation>
    <scope>NUCLEOTIDE SEQUENCE [LARGE SCALE GENOMIC DNA]</scope>
    <source>
        <strain evidence="3 4">DSM 12271</strain>
    </source>
</reference>
<feature type="domain" description="PPM-type phosphatase" evidence="2">
    <location>
        <begin position="4"/>
        <end position="218"/>
    </location>
</feature>
<dbReference type="InterPro" id="IPR036457">
    <property type="entry name" value="PPM-type-like_dom_sf"/>
</dbReference>
<dbReference type="InterPro" id="IPR001932">
    <property type="entry name" value="PPM-type_phosphatase-like_dom"/>
</dbReference>
<dbReference type="GO" id="GO:0016791">
    <property type="term" value="F:phosphatase activity"/>
    <property type="evidence" value="ECO:0007669"/>
    <property type="project" value="TreeGrafter"/>
</dbReference>
<evidence type="ECO:0000313" key="4">
    <source>
        <dbReference type="Proteomes" id="UP000198619"/>
    </source>
</evidence>